<protein>
    <submittedName>
        <fullName evidence="3">Uncharacterized protein</fullName>
    </submittedName>
</protein>
<dbReference type="EMBL" id="BKCJ010125377">
    <property type="protein sequence ID" value="GEX71507.1"/>
    <property type="molecule type" value="Genomic_DNA"/>
</dbReference>
<reference evidence="3" key="1">
    <citation type="journal article" date="2019" name="Sci. Rep.">
        <title>Draft genome of Tanacetum cinerariifolium, the natural source of mosquito coil.</title>
        <authorList>
            <person name="Yamashiro T."/>
            <person name="Shiraishi A."/>
            <person name="Satake H."/>
            <person name="Nakayama K."/>
        </authorList>
    </citation>
    <scope>NUCLEOTIDE SEQUENCE</scope>
</reference>
<name>A0A699HDN5_TANCI</name>
<dbReference type="AlphaFoldDB" id="A0A699HDN5"/>
<sequence>MINAQVDDLSSHNTKYTSPALTQKVFANMRRIGKGFLGMETPLFDAMLVQQQVKDDAEVQEDEDDNEVSAAPTPSSPTLATAPPPPPQEPIPLPSQAQSAQPSSPPQQQPSHTVDISLTFLNTLLETCATLTKKVANLEQDKIAQALEITKLKQRVRKRMHPNRGEITELDVDEDVTLEDVDAEVAIDTNIQGRMVESQDKAYHLDLQHAKKVLSMHDTNEAEPSKVEKVLEVVTTAKLMTEVVTIAAPITTVARVPKPSASRKRRCVVIQDPEETAAALVIVHLKKLKRREKQDNTVMRYQALKRKPLTKARAREKMMTYVKNMVGFKMDFFKGDRLEQRVAKKQRINEEEEELKTHLHTVVNDDDDVYTKATPLASKGPVVDYHIHHENNKPYYKIIRVDGTHKLFLSFITLLKNFDKEDLEALWKLVKEIFESTKPKNFLDDFLLNTFKIMFEKPNVESNVWRDQKGRYGLAKMILLVEKKYPLTHFTLEQMLNNVRLEIEEESEMSLELLSFGVDAVEDFKKMH</sequence>
<comment type="caution">
    <text evidence="3">The sequence shown here is derived from an EMBL/GenBank/DDBJ whole genome shotgun (WGS) entry which is preliminary data.</text>
</comment>
<accession>A0A699HDN5</accession>
<feature type="compositionally biased region" description="Pro residues" evidence="2">
    <location>
        <begin position="82"/>
        <end position="93"/>
    </location>
</feature>
<proteinExistence type="predicted"/>
<evidence type="ECO:0000313" key="3">
    <source>
        <dbReference type="EMBL" id="GEX71507.1"/>
    </source>
</evidence>
<feature type="compositionally biased region" description="Acidic residues" evidence="2">
    <location>
        <begin position="58"/>
        <end position="67"/>
    </location>
</feature>
<organism evidence="3">
    <name type="scientific">Tanacetum cinerariifolium</name>
    <name type="common">Dalmatian daisy</name>
    <name type="synonym">Chrysanthemum cinerariifolium</name>
    <dbReference type="NCBI Taxonomy" id="118510"/>
    <lineage>
        <taxon>Eukaryota</taxon>
        <taxon>Viridiplantae</taxon>
        <taxon>Streptophyta</taxon>
        <taxon>Embryophyta</taxon>
        <taxon>Tracheophyta</taxon>
        <taxon>Spermatophyta</taxon>
        <taxon>Magnoliopsida</taxon>
        <taxon>eudicotyledons</taxon>
        <taxon>Gunneridae</taxon>
        <taxon>Pentapetalae</taxon>
        <taxon>asterids</taxon>
        <taxon>campanulids</taxon>
        <taxon>Asterales</taxon>
        <taxon>Asteraceae</taxon>
        <taxon>Asteroideae</taxon>
        <taxon>Anthemideae</taxon>
        <taxon>Anthemidinae</taxon>
        <taxon>Tanacetum</taxon>
    </lineage>
</organism>
<feature type="compositionally biased region" description="Low complexity" evidence="2">
    <location>
        <begin position="69"/>
        <end position="81"/>
    </location>
</feature>
<gene>
    <name evidence="3" type="ORF">Tci_343482</name>
</gene>
<feature type="region of interest" description="Disordered" evidence="2">
    <location>
        <begin position="54"/>
        <end position="112"/>
    </location>
</feature>
<feature type="coiled-coil region" evidence="1">
    <location>
        <begin position="121"/>
        <end position="155"/>
    </location>
</feature>
<evidence type="ECO:0000256" key="1">
    <source>
        <dbReference type="SAM" id="Coils"/>
    </source>
</evidence>
<evidence type="ECO:0000256" key="2">
    <source>
        <dbReference type="SAM" id="MobiDB-lite"/>
    </source>
</evidence>
<keyword evidence="1" id="KW-0175">Coiled coil</keyword>